<evidence type="ECO:0000313" key="1">
    <source>
        <dbReference type="EMBL" id="CAG8783030.1"/>
    </source>
</evidence>
<sequence>QNYPNIITLCYVTDNLMFSSALKKLHKLCQLQIGGFAYYNLSYSSQDYLQALIRYLSNSLKILSLLNIYDYYYENLNCFLQDFDIESVKLEVFILSFNVELDLLPNLRKFIEKAKYLRYIKIVRSENYNVEKQKSSEREIINLCQ</sequence>
<comment type="caution">
    <text evidence="1">The sequence shown here is derived from an EMBL/GenBank/DDBJ whole genome shotgun (WGS) entry which is preliminary data.</text>
</comment>
<keyword evidence="2" id="KW-1185">Reference proteome</keyword>
<evidence type="ECO:0000313" key="2">
    <source>
        <dbReference type="Proteomes" id="UP000789396"/>
    </source>
</evidence>
<feature type="non-terminal residue" evidence="1">
    <location>
        <position position="1"/>
    </location>
</feature>
<organism evidence="1 2">
    <name type="scientific">Racocetra fulgida</name>
    <dbReference type="NCBI Taxonomy" id="60492"/>
    <lineage>
        <taxon>Eukaryota</taxon>
        <taxon>Fungi</taxon>
        <taxon>Fungi incertae sedis</taxon>
        <taxon>Mucoromycota</taxon>
        <taxon>Glomeromycotina</taxon>
        <taxon>Glomeromycetes</taxon>
        <taxon>Diversisporales</taxon>
        <taxon>Gigasporaceae</taxon>
        <taxon>Racocetra</taxon>
    </lineage>
</organism>
<accession>A0A9N9P1A2</accession>
<gene>
    <name evidence="1" type="ORF">RFULGI_LOCUS15995</name>
</gene>
<dbReference type="Proteomes" id="UP000789396">
    <property type="component" value="Unassembled WGS sequence"/>
</dbReference>
<feature type="non-terminal residue" evidence="1">
    <location>
        <position position="145"/>
    </location>
</feature>
<proteinExistence type="predicted"/>
<reference evidence="1" key="1">
    <citation type="submission" date="2021-06" db="EMBL/GenBank/DDBJ databases">
        <authorList>
            <person name="Kallberg Y."/>
            <person name="Tangrot J."/>
            <person name="Rosling A."/>
        </authorList>
    </citation>
    <scope>NUCLEOTIDE SEQUENCE</scope>
    <source>
        <strain evidence="1">IN212</strain>
    </source>
</reference>
<dbReference type="EMBL" id="CAJVPZ010054364">
    <property type="protein sequence ID" value="CAG8783030.1"/>
    <property type="molecule type" value="Genomic_DNA"/>
</dbReference>
<protein>
    <submittedName>
        <fullName evidence="1">5164_t:CDS:1</fullName>
    </submittedName>
</protein>
<dbReference type="AlphaFoldDB" id="A0A9N9P1A2"/>
<name>A0A9N9P1A2_9GLOM</name>